<dbReference type="AlphaFoldDB" id="Q0RP82"/>
<organism evidence="1 2">
    <name type="scientific">Frankia alni (strain DSM 45986 / CECT 9034 / ACN14a)</name>
    <dbReference type="NCBI Taxonomy" id="326424"/>
    <lineage>
        <taxon>Bacteria</taxon>
        <taxon>Bacillati</taxon>
        <taxon>Actinomycetota</taxon>
        <taxon>Actinomycetes</taxon>
        <taxon>Frankiales</taxon>
        <taxon>Frankiaceae</taxon>
        <taxon>Frankia</taxon>
    </lineage>
</organism>
<sequence>MRRCTGRQRFDILGAALVGRVVVPSGPAVSDSASHRFRCRWPAGLRGVGTPGRRARPASV</sequence>
<dbReference type="EMBL" id="CT573213">
    <property type="protein sequence ID" value="CAJ60651.1"/>
    <property type="molecule type" value="Genomic_DNA"/>
</dbReference>
<dbReference type="STRING" id="326424.FRAAL2002"/>
<dbReference type="Proteomes" id="UP000000657">
    <property type="component" value="Chromosome"/>
</dbReference>
<dbReference type="KEGG" id="fal:FRAAL2002"/>
<gene>
    <name evidence="1" type="ordered locus">FRAAL2002</name>
</gene>
<evidence type="ECO:0000313" key="1">
    <source>
        <dbReference type="EMBL" id="CAJ60651.1"/>
    </source>
</evidence>
<proteinExistence type="predicted"/>
<protein>
    <submittedName>
        <fullName evidence="1">Uncharacterized protein</fullName>
    </submittedName>
</protein>
<name>Q0RP82_FRAAA</name>
<reference evidence="1 2" key="1">
    <citation type="journal article" date="2007" name="Genome Res.">
        <title>Genome characteristics of facultatively symbiotic Frankia sp. strains reflect host range and host plant biogeography.</title>
        <authorList>
            <person name="Normand P."/>
            <person name="Lapierre P."/>
            <person name="Tisa L.S."/>
            <person name="Gogarten J.P."/>
            <person name="Alloisio N."/>
            <person name="Bagnarol E."/>
            <person name="Bassi C.A."/>
            <person name="Berry A.M."/>
            <person name="Bickhart D.M."/>
            <person name="Choisne N."/>
            <person name="Couloux A."/>
            <person name="Cournoyer B."/>
            <person name="Cruveiller S."/>
            <person name="Daubin V."/>
            <person name="Demange N."/>
            <person name="Francino M.P."/>
            <person name="Goltsman E."/>
            <person name="Huang Y."/>
            <person name="Kopp O.R."/>
            <person name="Labarre L."/>
            <person name="Lapidus A."/>
            <person name="Lavire C."/>
            <person name="Marechal J."/>
            <person name="Martinez M."/>
            <person name="Mastronunzio J.E."/>
            <person name="Mullin B.C."/>
            <person name="Niemann J."/>
            <person name="Pujic P."/>
            <person name="Rawnsley T."/>
            <person name="Rouy Z."/>
            <person name="Schenowitz C."/>
            <person name="Sellstedt A."/>
            <person name="Tavares F."/>
            <person name="Tomkins J.P."/>
            <person name="Vallenet D."/>
            <person name="Valverde C."/>
            <person name="Wall L.G."/>
            <person name="Wang Y."/>
            <person name="Medigue C."/>
            <person name="Benson D.R."/>
        </authorList>
    </citation>
    <scope>NUCLEOTIDE SEQUENCE [LARGE SCALE GENOMIC DNA]</scope>
    <source>
        <strain evidence="2">DSM 45986 / CECT 9034 / ACN14a</strain>
    </source>
</reference>
<keyword evidence="2" id="KW-1185">Reference proteome</keyword>
<dbReference type="HOGENOM" id="CLU_2934759_0_0_11"/>
<evidence type="ECO:0000313" key="2">
    <source>
        <dbReference type="Proteomes" id="UP000000657"/>
    </source>
</evidence>
<accession>Q0RP82</accession>